<feature type="non-terminal residue" evidence="1">
    <location>
        <position position="1"/>
    </location>
</feature>
<dbReference type="GO" id="GO:0006508">
    <property type="term" value="P:proteolysis"/>
    <property type="evidence" value="ECO:0007669"/>
    <property type="project" value="InterPro"/>
</dbReference>
<dbReference type="Proteomes" id="UP001197609">
    <property type="component" value="Unassembled WGS sequence"/>
</dbReference>
<dbReference type="SUPFAM" id="SSF140990">
    <property type="entry name" value="FtsH protease domain-like"/>
    <property type="match status" value="1"/>
</dbReference>
<dbReference type="AlphaFoldDB" id="A0AAJ1AM71"/>
<reference evidence="1 2" key="1">
    <citation type="journal article" date="2021" name="bioRxiv">
        <title>Unraveling nitrogen, sulfur and carbon metabolic pathways and microbial community transcriptional responses to substrate deprivation and toxicity stresses in a bioreactor mimicking anoxic brackish coastal sediment conditions.</title>
        <authorList>
            <person name="Martins P.D."/>
            <person name="Echeveste M.J."/>
            <person name="Arshad A."/>
            <person name="Kurth J."/>
            <person name="Ouboter H."/>
            <person name="Jetten M.S.M."/>
            <person name="Welte C.U."/>
        </authorList>
    </citation>
    <scope>NUCLEOTIDE SEQUENCE [LARGE SCALE GENOMIC DNA]</scope>
    <source>
        <strain evidence="1">MAG_38</strain>
    </source>
</reference>
<organism evidence="1 2">
    <name type="scientific">Candidatus Methylomirabilis tolerans</name>
    <dbReference type="NCBI Taxonomy" id="3123416"/>
    <lineage>
        <taxon>Bacteria</taxon>
        <taxon>Candidatus Methylomirabilota</taxon>
        <taxon>Candidatus Methylomirabilia</taxon>
        <taxon>Candidatus Methylomirabilales</taxon>
        <taxon>Candidatus Methylomirabilaceae</taxon>
        <taxon>Candidatus Methylomirabilis</taxon>
    </lineage>
</organism>
<gene>
    <name evidence="1" type="ORF">K8G79_12295</name>
</gene>
<dbReference type="GO" id="GO:0005524">
    <property type="term" value="F:ATP binding"/>
    <property type="evidence" value="ECO:0007669"/>
    <property type="project" value="InterPro"/>
</dbReference>
<name>A0AAJ1AM71_9BACT</name>
<proteinExistence type="predicted"/>
<evidence type="ECO:0000313" key="1">
    <source>
        <dbReference type="EMBL" id="MBZ0160892.1"/>
    </source>
</evidence>
<accession>A0AAJ1AM71</accession>
<dbReference type="EMBL" id="JAIOIU010000162">
    <property type="protein sequence ID" value="MBZ0160892.1"/>
    <property type="molecule type" value="Genomic_DNA"/>
</dbReference>
<sequence length="93" mass="10485">IRKLLADAHTRVEQTLASRRGELDALAKLLLEKEVVDREALTQLLASKRVSECENSDSESGCDVGWFEIRIGLSCSALCWRRVSTRRQRLALS</sequence>
<dbReference type="GO" id="GO:0004222">
    <property type="term" value="F:metalloendopeptidase activity"/>
    <property type="evidence" value="ECO:0007669"/>
    <property type="project" value="InterPro"/>
</dbReference>
<comment type="caution">
    <text evidence="1">The sequence shown here is derived from an EMBL/GenBank/DDBJ whole genome shotgun (WGS) entry which is preliminary data.</text>
</comment>
<protein>
    <recommendedName>
        <fullName evidence="3">Peptidase M41 domain-containing protein</fullName>
    </recommendedName>
</protein>
<dbReference type="Gene3D" id="1.20.58.760">
    <property type="entry name" value="Peptidase M41"/>
    <property type="match status" value="1"/>
</dbReference>
<evidence type="ECO:0008006" key="3">
    <source>
        <dbReference type="Google" id="ProtNLM"/>
    </source>
</evidence>
<dbReference type="InterPro" id="IPR037219">
    <property type="entry name" value="Peptidase_M41-like"/>
</dbReference>
<evidence type="ECO:0000313" key="2">
    <source>
        <dbReference type="Proteomes" id="UP001197609"/>
    </source>
</evidence>
<dbReference type="GO" id="GO:0004176">
    <property type="term" value="F:ATP-dependent peptidase activity"/>
    <property type="evidence" value="ECO:0007669"/>
    <property type="project" value="InterPro"/>
</dbReference>